<dbReference type="Proteomes" id="UP001370490">
    <property type="component" value="Unassembled WGS sequence"/>
</dbReference>
<protein>
    <submittedName>
        <fullName evidence="2">XS domain</fullName>
    </submittedName>
</protein>
<feature type="domain" description="XS" evidence="1">
    <location>
        <begin position="116"/>
        <end position="162"/>
    </location>
</feature>
<dbReference type="AlphaFoldDB" id="A0AAN8VTL9"/>
<dbReference type="InterPro" id="IPR005380">
    <property type="entry name" value="XS_domain"/>
</dbReference>
<keyword evidence="3" id="KW-1185">Reference proteome</keyword>
<dbReference type="EMBL" id="JBAMMX010000007">
    <property type="protein sequence ID" value="KAK6935856.1"/>
    <property type="molecule type" value="Genomic_DNA"/>
</dbReference>
<proteinExistence type="predicted"/>
<organism evidence="2 3">
    <name type="scientific">Dillenia turbinata</name>
    <dbReference type="NCBI Taxonomy" id="194707"/>
    <lineage>
        <taxon>Eukaryota</taxon>
        <taxon>Viridiplantae</taxon>
        <taxon>Streptophyta</taxon>
        <taxon>Embryophyta</taxon>
        <taxon>Tracheophyta</taxon>
        <taxon>Spermatophyta</taxon>
        <taxon>Magnoliopsida</taxon>
        <taxon>eudicotyledons</taxon>
        <taxon>Gunneridae</taxon>
        <taxon>Pentapetalae</taxon>
        <taxon>Dilleniales</taxon>
        <taxon>Dilleniaceae</taxon>
        <taxon>Dillenia</taxon>
    </lineage>
</organism>
<sequence>MSRRDVNQIIKEMWRVIGAETQMRNACTRMMKVGFCQNVLKRLRLMVSITYVRKERGAEGPSKQVKVAETRGYSEQNIVVQARNSADTGEKFAYPQMGIVVNNPVEWHGEKYVGDSGFQNAVAFEKAFEEKHCGKNDYQQRLFDRHIGDSLYAWIAHEEDYKAKILIIEHLHRNGDLFTLAALC</sequence>
<accession>A0AAN8VTL9</accession>
<reference evidence="2 3" key="1">
    <citation type="submission" date="2023-12" db="EMBL/GenBank/DDBJ databases">
        <title>A high-quality genome assembly for Dillenia turbinata (Dilleniales).</title>
        <authorList>
            <person name="Chanderbali A."/>
        </authorList>
    </citation>
    <scope>NUCLEOTIDE SEQUENCE [LARGE SCALE GENOMIC DNA]</scope>
    <source>
        <strain evidence="2">LSX21</strain>
        <tissue evidence="2">Leaf</tissue>
    </source>
</reference>
<dbReference type="InterPro" id="IPR038588">
    <property type="entry name" value="XS_domain_sf"/>
</dbReference>
<dbReference type="PANTHER" id="PTHR21596">
    <property type="entry name" value="RIBONUCLEASE P SUBUNIT P38"/>
    <property type="match status" value="1"/>
</dbReference>
<evidence type="ECO:0000313" key="2">
    <source>
        <dbReference type="EMBL" id="KAK6935856.1"/>
    </source>
</evidence>
<dbReference type="Gene3D" id="3.30.70.2890">
    <property type="entry name" value="XS domain"/>
    <property type="match status" value="1"/>
</dbReference>
<dbReference type="GO" id="GO:0080188">
    <property type="term" value="P:gene silencing by siRNA-directed DNA methylation"/>
    <property type="evidence" value="ECO:0007669"/>
    <property type="project" value="InterPro"/>
</dbReference>
<evidence type="ECO:0000313" key="3">
    <source>
        <dbReference type="Proteomes" id="UP001370490"/>
    </source>
</evidence>
<comment type="caution">
    <text evidence="2">The sequence shown here is derived from an EMBL/GenBank/DDBJ whole genome shotgun (WGS) entry which is preliminary data.</text>
</comment>
<gene>
    <name evidence="2" type="ORF">RJ641_032886</name>
</gene>
<dbReference type="Pfam" id="PF03468">
    <property type="entry name" value="XS"/>
    <property type="match status" value="1"/>
</dbReference>
<dbReference type="PANTHER" id="PTHR21596:SF3">
    <property type="entry name" value="FACTOR OF DNA METHYLATION 1-RELATED"/>
    <property type="match status" value="1"/>
</dbReference>
<name>A0AAN8VTL9_9MAGN</name>
<evidence type="ECO:0000259" key="1">
    <source>
        <dbReference type="Pfam" id="PF03468"/>
    </source>
</evidence>
<dbReference type="InterPro" id="IPR045177">
    <property type="entry name" value="FDM1-5/IDN2"/>
</dbReference>